<keyword evidence="2" id="KW-1185">Reference proteome</keyword>
<gene>
    <name evidence="1" type="ORF">TNIN_347441</name>
</gene>
<organism evidence="1 2">
    <name type="scientific">Trichonephila inaurata madagascariensis</name>
    <dbReference type="NCBI Taxonomy" id="2747483"/>
    <lineage>
        <taxon>Eukaryota</taxon>
        <taxon>Metazoa</taxon>
        <taxon>Ecdysozoa</taxon>
        <taxon>Arthropoda</taxon>
        <taxon>Chelicerata</taxon>
        <taxon>Arachnida</taxon>
        <taxon>Araneae</taxon>
        <taxon>Araneomorphae</taxon>
        <taxon>Entelegynae</taxon>
        <taxon>Araneoidea</taxon>
        <taxon>Nephilidae</taxon>
        <taxon>Trichonephila</taxon>
        <taxon>Trichonephila inaurata</taxon>
    </lineage>
</organism>
<dbReference type="EMBL" id="BMAV01010738">
    <property type="protein sequence ID" value="GFY56071.1"/>
    <property type="molecule type" value="Genomic_DNA"/>
</dbReference>
<sequence>MPLLRGESEQIPRKRKPRKLRFLKPEMEPRNLEKLASFQFDKKEFCSELEVAYTTLQWLEKFLWPNYENVSLFLDKLYRSKNNVLIFTMC</sequence>
<dbReference type="AlphaFoldDB" id="A0A8X7C3U1"/>
<comment type="caution">
    <text evidence="1">The sequence shown here is derived from an EMBL/GenBank/DDBJ whole genome shotgun (WGS) entry which is preliminary data.</text>
</comment>
<proteinExistence type="predicted"/>
<evidence type="ECO:0000313" key="2">
    <source>
        <dbReference type="Proteomes" id="UP000886998"/>
    </source>
</evidence>
<evidence type="ECO:0000313" key="1">
    <source>
        <dbReference type="EMBL" id="GFY56071.1"/>
    </source>
</evidence>
<accession>A0A8X7C3U1</accession>
<dbReference type="Proteomes" id="UP000886998">
    <property type="component" value="Unassembled WGS sequence"/>
</dbReference>
<protein>
    <submittedName>
        <fullName evidence="1">Uncharacterized protein</fullName>
    </submittedName>
</protein>
<name>A0A8X7C3U1_9ARAC</name>
<reference evidence="1" key="1">
    <citation type="submission" date="2020-08" db="EMBL/GenBank/DDBJ databases">
        <title>Multicomponent nature underlies the extraordinary mechanical properties of spider dragline silk.</title>
        <authorList>
            <person name="Kono N."/>
            <person name="Nakamura H."/>
            <person name="Mori M."/>
            <person name="Yoshida Y."/>
            <person name="Ohtoshi R."/>
            <person name="Malay A.D."/>
            <person name="Moran D.A.P."/>
            <person name="Tomita M."/>
            <person name="Numata K."/>
            <person name="Arakawa K."/>
        </authorList>
    </citation>
    <scope>NUCLEOTIDE SEQUENCE</scope>
</reference>